<accession>A0AB36BCB8</accession>
<dbReference type="InterPro" id="IPR027417">
    <property type="entry name" value="P-loop_NTPase"/>
</dbReference>
<dbReference type="InterPro" id="IPR014820">
    <property type="entry name" value="PriCT_1"/>
</dbReference>
<dbReference type="AlphaFoldDB" id="A0AB36BCB8"/>
<dbReference type="Pfam" id="PF08708">
    <property type="entry name" value="PriCT_1"/>
    <property type="match status" value="1"/>
</dbReference>
<reference evidence="2" key="1">
    <citation type="journal article" date="2019" name="Nat. Med.">
        <title>A library of human gut bacterial isolates paired with longitudinal multiomics data enables mechanistic microbiome research.</title>
        <authorList>
            <person name="Poyet M."/>
            <person name="Groussin M."/>
            <person name="Gibbons S.M."/>
            <person name="Avila-Pacheco J."/>
            <person name="Jiang X."/>
            <person name="Kearney S.M."/>
            <person name="Perrotta A.R."/>
            <person name="Berdy B."/>
            <person name="Zhao S."/>
            <person name="Lieberman T.D."/>
            <person name="Swanson P.K."/>
            <person name="Smith M."/>
            <person name="Roesemann S."/>
            <person name="Alexander J.E."/>
            <person name="Rich S.A."/>
            <person name="Livny J."/>
            <person name="Vlamakis H."/>
            <person name="Clish C."/>
            <person name="Bullock K."/>
            <person name="Deik A."/>
            <person name="Scott J."/>
            <person name="Pierce K.A."/>
            <person name="Xavier R.J."/>
            <person name="Alm E.J."/>
        </authorList>
    </citation>
    <scope>NUCLEOTIDE SEQUENCE</scope>
    <source>
        <strain evidence="2">BIOML-A12</strain>
    </source>
</reference>
<proteinExistence type="predicted"/>
<gene>
    <name evidence="2" type="ORF">GT664_20920</name>
</gene>
<dbReference type="CDD" id="cd04859">
    <property type="entry name" value="Prim_Pol"/>
    <property type="match status" value="1"/>
</dbReference>
<organism evidence="2 3">
    <name type="scientific">Clostridium innocuum</name>
    <dbReference type="NCBI Taxonomy" id="1522"/>
    <lineage>
        <taxon>Bacteria</taxon>
        <taxon>Bacillati</taxon>
        <taxon>Bacillota</taxon>
        <taxon>Clostridia</taxon>
        <taxon>Eubacteriales</taxon>
        <taxon>Clostridiaceae</taxon>
        <taxon>Clostridium</taxon>
    </lineage>
</organism>
<evidence type="ECO:0000259" key="1">
    <source>
        <dbReference type="SMART" id="SM00943"/>
    </source>
</evidence>
<dbReference type="Proteomes" id="UP000604383">
    <property type="component" value="Unassembled WGS sequence"/>
</dbReference>
<name>A0AB36BCB8_CLOIN</name>
<dbReference type="EMBL" id="WWTN01000057">
    <property type="protein sequence ID" value="MZH58153.1"/>
    <property type="molecule type" value="Genomic_DNA"/>
</dbReference>
<dbReference type="SUPFAM" id="SSF52540">
    <property type="entry name" value="P-loop containing nucleoside triphosphate hydrolases"/>
    <property type="match status" value="1"/>
</dbReference>
<dbReference type="RefSeq" id="WP_161129526.1">
    <property type="nucleotide sequence ID" value="NZ_JBCLTO010000051.1"/>
</dbReference>
<dbReference type="SUPFAM" id="SSF56747">
    <property type="entry name" value="Prim-pol domain"/>
    <property type="match status" value="1"/>
</dbReference>
<dbReference type="Pfam" id="PF13481">
    <property type="entry name" value="AAA_25"/>
    <property type="match status" value="1"/>
</dbReference>
<dbReference type="SMART" id="SM00943">
    <property type="entry name" value="Prim-Pol"/>
    <property type="match status" value="1"/>
</dbReference>
<comment type="caution">
    <text evidence="2">The sequence shown here is derived from an EMBL/GenBank/DDBJ whole genome shotgun (WGS) entry which is preliminary data.</text>
</comment>
<evidence type="ECO:0000313" key="3">
    <source>
        <dbReference type="Proteomes" id="UP000604383"/>
    </source>
</evidence>
<dbReference type="Pfam" id="PF09250">
    <property type="entry name" value="Prim-Pol"/>
    <property type="match status" value="1"/>
</dbReference>
<evidence type="ECO:0000313" key="2">
    <source>
        <dbReference type="EMBL" id="MZH58153.1"/>
    </source>
</evidence>
<sequence>MNPMLDQALNYAQEHFKIFPLKVNSKSEQILKSWKKEATDDLHQVQTWWREYPNANIGVKTGDGFIVIVVANNNERNGKEIIEPYIKKFPNTRIVRTPNDDWHFYYYVDRDIPCHIDLYEEIDIQGEGGYVVGAGSQIDDRKYFVSLDTPIAKANEAVYDFINRKDNYPTKQLKDYEKIYEGKRNDYLYKIACFLQQKGLTDEAIQVCIQKENEQRCVPLLSANEVHKICKNALSYNKGFIQTKKELEYGGRFTVTELLTMEMNDEPDIVEDMISVGLTLLGAPQKAGKTFFGLQLAEAISTGKDFIGKKVVKGSSLYLAFEDHKHKVQRRLKRMNIKENDHFVIDILKSDHNYNLERRIQEELLVNPDLKLVVIDTFAKMRKSKERDYDNEYAEATIYHELAFQYNLSIIMITHVKKEIDPNNPFDAIYGSRGLPAGSDSILVMFKRNFLSKNRQLAIQGKDIPDDELTLFQNENCTFEVVENDFDEHIDENLSKVVNYVVRNKVYEGSHEVLCSKLSLQLSGKGLQMLLKKNKEILADSYIKYEGLPRKNKARQMRLTYEGDEKL</sequence>
<dbReference type="InterPro" id="IPR015330">
    <property type="entry name" value="DNA_primase/pol_bifunc_N"/>
</dbReference>
<feature type="domain" description="DNA primase/polymerase bifunctional N-terminal" evidence="1">
    <location>
        <begin position="8"/>
        <end position="158"/>
    </location>
</feature>
<dbReference type="Gene3D" id="3.40.50.300">
    <property type="entry name" value="P-loop containing nucleotide triphosphate hydrolases"/>
    <property type="match status" value="1"/>
</dbReference>
<protein>
    <submittedName>
        <fullName evidence="2">AAA family ATPase</fullName>
    </submittedName>
</protein>